<dbReference type="EMBL" id="RRYP01016381">
    <property type="protein sequence ID" value="TNV75130.1"/>
    <property type="molecule type" value="Genomic_DNA"/>
</dbReference>
<reference evidence="2" key="1">
    <citation type="submission" date="2019-06" db="EMBL/GenBank/DDBJ databases">
        <authorList>
            <person name="Zheng W."/>
        </authorList>
    </citation>
    <scope>NUCLEOTIDE SEQUENCE</scope>
    <source>
        <strain evidence="2">QDHG01</strain>
    </source>
</reference>
<evidence type="ECO:0000313" key="2">
    <source>
        <dbReference type="EMBL" id="TNV75130.1"/>
    </source>
</evidence>
<dbReference type="GO" id="GO:0043625">
    <property type="term" value="C:delta DNA polymerase complex"/>
    <property type="evidence" value="ECO:0007669"/>
    <property type="project" value="TreeGrafter"/>
</dbReference>
<dbReference type="PANTHER" id="PTHR14303:SF0">
    <property type="entry name" value="DNA POLYMERASE DELTA SUBUNIT 4"/>
    <property type="match status" value="1"/>
</dbReference>
<dbReference type="OrthoDB" id="337486at2759"/>
<proteinExistence type="predicted"/>
<accession>A0A8J8NIY4</accession>
<feature type="compositionally biased region" description="Basic residues" evidence="1">
    <location>
        <begin position="53"/>
        <end position="62"/>
    </location>
</feature>
<feature type="region of interest" description="Disordered" evidence="1">
    <location>
        <begin position="1"/>
        <end position="68"/>
    </location>
</feature>
<evidence type="ECO:0000313" key="3">
    <source>
        <dbReference type="Proteomes" id="UP000785679"/>
    </source>
</evidence>
<dbReference type="InterPro" id="IPR007218">
    <property type="entry name" value="DNA_pol_delta_4"/>
</dbReference>
<dbReference type="GO" id="GO:0000731">
    <property type="term" value="P:DNA synthesis involved in DNA repair"/>
    <property type="evidence" value="ECO:0007669"/>
    <property type="project" value="InterPro"/>
</dbReference>
<feature type="compositionally biased region" description="Basic and acidic residues" evidence="1">
    <location>
        <begin position="37"/>
        <end position="50"/>
    </location>
</feature>
<dbReference type="Proteomes" id="UP000785679">
    <property type="component" value="Unassembled WGS sequence"/>
</dbReference>
<dbReference type="GO" id="GO:0006261">
    <property type="term" value="P:DNA-templated DNA replication"/>
    <property type="evidence" value="ECO:0007669"/>
    <property type="project" value="TreeGrafter"/>
</dbReference>
<dbReference type="PANTHER" id="PTHR14303">
    <property type="entry name" value="DNA POLYMERASE DELTA SUBUNIT 4"/>
    <property type="match status" value="1"/>
</dbReference>
<evidence type="ECO:0000256" key="1">
    <source>
        <dbReference type="SAM" id="MobiDB-lite"/>
    </source>
</evidence>
<evidence type="ECO:0008006" key="4">
    <source>
        <dbReference type="Google" id="ProtNLM"/>
    </source>
</evidence>
<protein>
    <recommendedName>
        <fullName evidence="4">DNA polymerase delta subunit 4</fullName>
    </recommendedName>
</protein>
<organism evidence="2 3">
    <name type="scientific">Halteria grandinella</name>
    <dbReference type="NCBI Taxonomy" id="5974"/>
    <lineage>
        <taxon>Eukaryota</taxon>
        <taxon>Sar</taxon>
        <taxon>Alveolata</taxon>
        <taxon>Ciliophora</taxon>
        <taxon>Intramacronucleata</taxon>
        <taxon>Spirotrichea</taxon>
        <taxon>Stichotrichia</taxon>
        <taxon>Sporadotrichida</taxon>
        <taxon>Halteriidae</taxon>
        <taxon>Halteria</taxon>
    </lineage>
</organism>
<keyword evidence="3" id="KW-1185">Reference proteome</keyword>
<gene>
    <name evidence="2" type="ORF">FGO68_gene5182</name>
</gene>
<comment type="caution">
    <text evidence="2">The sequence shown here is derived from an EMBL/GenBank/DDBJ whole genome shotgun (WGS) entry which is preliminary data.</text>
</comment>
<sequence length="127" mass="14788">MTEQHQMDDYYEYNGSTYEHENEEAKLSQFKEGIQSQHEENPEREKDAAASHKSGHSNKNKRKDPNEDETDILIKFDADPVYGPCKSIGRLQRWLNAERLGLNPPLKVREAIEESGLNDSYLEQFFI</sequence>
<dbReference type="AlphaFoldDB" id="A0A8J8NIY4"/>
<name>A0A8J8NIY4_HALGN</name>
<dbReference type="Pfam" id="PF04081">
    <property type="entry name" value="DNA_pol_delta_4"/>
    <property type="match status" value="1"/>
</dbReference>
<dbReference type="GO" id="GO:0003887">
    <property type="term" value="F:DNA-directed DNA polymerase activity"/>
    <property type="evidence" value="ECO:0007669"/>
    <property type="project" value="TreeGrafter"/>
</dbReference>